<dbReference type="GO" id="GO:0004016">
    <property type="term" value="F:adenylate cyclase activity"/>
    <property type="evidence" value="ECO:0007669"/>
    <property type="project" value="TreeGrafter"/>
</dbReference>
<keyword evidence="5" id="KW-1185">Reference proteome</keyword>
<dbReference type="Pfam" id="PF00196">
    <property type="entry name" value="GerE"/>
    <property type="match status" value="1"/>
</dbReference>
<keyword evidence="1" id="KW-0547">Nucleotide-binding</keyword>
<comment type="caution">
    <text evidence="4">The sequence shown here is derived from an EMBL/GenBank/DDBJ whole genome shotgun (WGS) entry which is preliminary data.</text>
</comment>
<dbReference type="PRINTS" id="PR00038">
    <property type="entry name" value="HTHLUXR"/>
</dbReference>
<dbReference type="OrthoDB" id="3178131at2"/>
<gene>
    <name evidence="4" type="ORF">B7P34_03360</name>
</gene>
<dbReference type="GO" id="GO:0005737">
    <property type="term" value="C:cytoplasm"/>
    <property type="evidence" value="ECO:0007669"/>
    <property type="project" value="TreeGrafter"/>
</dbReference>
<dbReference type="GO" id="GO:0005524">
    <property type="term" value="F:ATP binding"/>
    <property type="evidence" value="ECO:0007669"/>
    <property type="project" value="UniProtKB-KW"/>
</dbReference>
<sequence length="917" mass="97499">MTPFRGRERELDLITAAMESAHRGDGRLLAVTGGLGSGKTALLRRLPALAERRGLRALTAGCAPQEQDFPFGVVSQLLAPFPGCGPLDLVPGPERSEELLSFVTGHSADQPLLLLVDDLQWADPASLHWLGELAKRLPGRRVTVVVSVREGEPGADAPAVQACAERATRLVHLPPLPAETIADLVADHLGHPGEPGQVTACHEASGGNPLFLTAALAGLTPDDPAAGHAPAAPGPRPVALHERLTVALRSQPAPVRRLARALAVLDQEPGPETDLELVGRLAELDTAGSQEAVRSLRRLGLLTDGHAPRFTHPAVREAAEESMTPAEHEDVHLRAARLLHDGGHPAEQAAAQLLAVTTCHDSWTVDVLQSAATAARRRGARRESSRYLRHALLGSSPSGTDRAALLLDLAASERDTDPQAALRHLCQAFLLLPTTTGRALAAARTPPFLLGSCPPPVIDTVAKVAADLGDPDALTGAERQAALRLEARLRHVAVAGPGEMGECAARLRALGDTPPMGTAAERELVTVLLHGATVTQRMTAAEVAHQADRVLQHEPAAPGHVHTALPHLCGVLAAAESLDAIGPWLTIARERARRDGAPVPRAVIAAELAHVLLARGRLQEARAHAEEALAHGIMEWATLSAMTALVMVAVQSRDTKLARRLLGHRLEAADHDYRPSPLQLLRGSVAVSGGDPATALEYVLDWGRSAERAEWRNPALVPWRTWAAGLHHRLGQTRRAHDLADEEYERAVAWGTPVTIGRAQRVRGAITEGEQGIELLRESAGLLQRSVNTMEAARTELLLGRRLLAAGRCAEAEERLGRARDQALACGVPWIADRACRELADPAASRQPVAVSALTRAERRVAGLAAHGVPNKHIAERLEVSSRAVEKHLTSAYRKLQVAGRAELAAFSTLLPGPADA</sequence>
<name>A0A9X7JUN9_9ACTN</name>
<dbReference type="AlphaFoldDB" id="A0A9X7JUN9"/>
<organism evidence="4 5">
    <name type="scientific">Streptosporangium nondiastaticum</name>
    <dbReference type="NCBI Taxonomy" id="35764"/>
    <lineage>
        <taxon>Bacteria</taxon>
        <taxon>Bacillati</taxon>
        <taxon>Actinomycetota</taxon>
        <taxon>Actinomycetes</taxon>
        <taxon>Streptosporangiales</taxon>
        <taxon>Streptosporangiaceae</taxon>
        <taxon>Streptosporangium</taxon>
    </lineage>
</organism>
<protein>
    <submittedName>
        <fullName evidence="4">LuxR family transcriptional regulator</fullName>
    </submittedName>
</protein>
<dbReference type="SMART" id="SM00421">
    <property type="entry name" value="HTH_LUXR"/>
    <property type="match status" value="1"/>
</dbReference>
<dbReference type="PANTHER" id="PTHR16305:SF35">
    <property type="entry name" value="TRANSCRIPTIONAL ACTIVATOR DOMAIN"/>
    <property type="match status" value="1"/>
</dbReference>
<keyword evidence="2" id="KW-0067">ATP-binding</keyword>
<dbReference type="InterPro" id="IPR000792">
    <property type="entry name" value="Tscrpt_reg_LuxR_C"/>
</dbReference>
<evidence type="ECO:0000259" key="3">
    <source>
        <dbReference type="PROSITE" id="PS50043"/>
    </source>
</evidence>
<dbReference type="RefSeq" id="WP_106674256.1">
    <property type="nucleotide sequence ID" value="NZ_PXWG01000004.1"/>
</dbReference>
<dbReference type="InterPro" id="IPR041664">
    <property type="entry name" value="AAA_16"/>
</dbReference>
<accession>A0A9X7JUN9</accession>
<dbReference type="InterPro" id="IPR036388">
    <property type="entry name" value="WH-like_DNA-bd_sf"/>
</dbReference>
<dbReference type="InterPro" id="IPR011990">
    <property type="entry name" value="TPR-like_helical_dom_sf"/>
</dbReference>
<dbReference type="PROSITE" id="PS50043">
    <property type="entry name" value="HTH_LUXR_2"/>
    <property type="match status" value="1"/>
</dbReference>
<dbReference type="Gene3D" id="1.10.10.10">
    <property type="entry name" value="Winged helix-like DNA-binding domain superfamily/Winged helix DNA-binding domain"/>
    <property type="match status" value="1"/>
</dbReference>
<proteinExistence type="predicted"/>
<feature type="domain" description="HTH luxR-type" evidence="3">
    <location>
        <begin position="847"/>
        <end position="912"/>
    </location>
</feature>
<evidence type="ECO:0000313" key="4">
    <source>
        <dbReference type="EMBL" id="PSJ30051.1"/>
    </source>
</evidence>
<evidence type="ECO:0000256" key="2">
    <source>
        <dbReference type="ARBA" id="ARBA00022840"/>
    </source>
</evidence>
<dbReference type="EMBL" id="PXWG01000004">
    <property type="protein sequence ID" value="PSJ30051.1"/>
    <property type="molecule type" value="Genomic_DNA"/>
</dbReference>
<evidence type="ECO:0000256" key="1">
    <source>
        <dbReference type="ARBA" id="ARBA00022741"/>
    </source>
</evidence>
<dbReference type="Gene3D" id="1.25.40.10">
    <property type="entry name" value="Tetratricopeptide repeat domain"/>
    <property type="match status" value="1"/>
</dbReference>
<dbReference type="CDD" id="cd06170">
    <property type="entry name" value="LuxR_C_like"/>
    <property type="match status" value="1"/>
</dbReference>
<evidence type="ECO:0000313" key="5">
    <source>
        <dbReference type="Proteomes" id="UP000242427"/>
    </source>
</evidence>
<dbReference type="InterPro" id="IPR027417">
    <property type="entry name" value="P-loop_NTPase"/>
</dbReference>
<dbReference type="GO" id="GO:0006355">
    <property type="term" value="P:regulation of DNA-templated transcription"/>
    <property type="evidence" value="ECO:0007669"/>
    <property type="project" value="InterPro"/>
</dbReference>
<dbReference type="Proteomes" id="UP000242427">
    <property type="component" value="Unassembled WGS sequence"/>
</dbReference>
<reference evidence="4 5" key="1">
    <citation type="submission" date="2018-03" db="EMBL/GenBank/DDBJ databases">
        <title>Chitinolytic properties of Streptosporangium nondiastaticum TBG75A20.</title>
        <authorList>
            <person name="Gayathri V."/>
            <person name="Shiburaj S."/>
        </authorList>
    </citation>
    <scope>NUCLEOTIDE SEQUENCE [LARGE SCALE GENOMIC DNA]</scope>
    <source>
        <strain evidence="4 5">TBG75A20</strain>
    </source>
</reference>
<dbReference type="SUPFAM" id="SSF46894">
    <property type="entry name" value="C-terminal effector domain of the bipartite response regulators"/>
    <property type="match status" value="1"/>
</dbReference>
<dbReference type="SUPFAM" id="SSF52540">
    <property type="entry name" value="P-loop containing nucleoside triphosphate hydrolases"/>
    <property type="match status" value="1"/>
</dbReference>
<dbReference type="PANTHER" id="PTHR16305">
    <property type="entry name" value="TESTICULAR SOLUBLE ADENYLYL CYCLASE"/>
    <property type="match status" value="1"/>
</dbReference>
<dbReference type="Pfam" id="PF13191">
    <property type="entry name" value="AAA_16"/>
    <property type="match status" value="1"/>
</dbReference>
<dbReference type="InterPro" id="IPR016032">
    <property type="entry name" value="Sig_transdc_resp-reg_C-effctor"/>
</dbReference>
<dbReference type="GO" id="GO:0003677">
    <property type="term" value="F:DNA binding"/>
    <property type="evidence" value="ECO:0007669"/>
    <property type="project" value="InterPro"/>
</dbReference>